<keyword evidence="3" id="KW-0378">Hydrolase</keyword>
<keyword evidence="4" id="KW-1133">Transmembrane helix</keyword>
<dbReference type="PROSITE" id="PS50830">
    <property type="entry name" value="TNASE_3"/>
    <property type="match status" value="1"/>
</dbReference>
<organism evidence="6 7">
    <name type="scientific">Candidatus Curtissbacteria bacterium RIFCSPLOWO2_01_FULL_37_9</name>
    <dbReference type="NCBI Taxonomy" id="1797724"/>
    <lineage>
        <taxon>Bacteria</taxon>
        <taxon>Candidatus Curtissiibacteriota</taxon>
    </lineage>
</organism>
<dbReference type="PANTHER" id="PTHR12302:SF3">
    <property type="entry name" value="SERINE_THREONINE-PROTEIN KINASE 31"/>
    <property type="match status" value="1"/>
</dbReference>
<dbReference type="GO" id="GO:0004519">
    <property type="term" value="F:endonuclease activity"/>
    <property type="evidence" value="ECO:0007669"/>
    <property type="project" value="UniProtKB-KW"/>
</dbReference>
<dbReference type="AlphaFoldDB" id="A0A1F5GVS1"/>
<dbReference type="EMBL" id="MFBN01000004">
    <property type="protein sequence ID" value="OGD95961.1"/>
    <property type="molecule type" value="Genomic_DNA"/>
</dbReference>
<evidence type="ECO:0000313" key="6">
    <source>
        <dbReference type="EMBL" id="OGD95961.1"/>
    </source>
</evidence>
<feature type="transmembrane region" description="Helical" evidence="4">
    <location>
        <begin position="9"/>
        <end position="28"/>
    </location>
</feature>
<protein>
    <recommendedName>
        <fullName evidence="5">TNase-like domain-containing protein</fullName>
    </recommendedName>
</protein>
<keyword evidence="4" id="KW-0812">Transmembrane</keyword>
<keyword evidence="4" id="KW-0472">Membrane</keyword>
<dbReference type="Proteomes" id="UP000178336">
    <property type="component" value="Unassembled WGS sequence"/>
</dbReference>
<evidence type="ECO:0000256" key="2">
    <source>
        <dbReference type="ARBA" id="ARBA00022759"/>
    </source>
</evidence>
<dbReference type="InterPro" id="IPR016071">
    <property type="entry name" value="Staphylococal_nuclease_OB-fold"/>
</dbReference>
<sequence>MKYNQKRNIFVAIIIFLAGIFLGGRFLITKNQNPLPANHYQVSSVLDGDTLKIKDGQRVRLIGIDAPESGNCYYDASTRALKDLVENKTVRLEKDITDKDMYGRLLRYVILPNENGDDLLVNDYLTRQGFAKTSAVSPDTRYRDLLASAQQEAFKSKLGMWDKCGDELENQTKRELDSQPADPACVIKGNISEKGYGKTYLMPGCASYDSTKVDPRKGEQYFCTEEEATAAGFRRATNCPEPVIILP</sequence>
<keyword evidence="2" id="KW-0255">Endonuclease</keyword>
<dbReference type="Gene3D" id="2.40.50.90">
    <property type="match status" value="1"/>
</dbReference>
<evidence type="ECO:0000256" key="4">
    <source>
        <dbReference type="SAM" id="Phobius"/>
    </source>
</evidence>
<dbReference type="STRING" id="1797724.A3A48_00445"/>
<evidence type="ECO:0000256" key="3">
    <source>
        <dbReference type="ARBA" id="ARBA00022801"/>
    </source>
</evidence>
<feature type="domain" description="TNase-like" evidence="5">
    <location>
        <begin position="36"/>
        <end position="163"/>
    </location>
</feature>
<accession>A0A1F5GVS1</accession>
<evidence type="ECO:0000313" key="7">
    <source>
        <dbReference type="Proteomes" id="UP000178336"/>
    </source>
</evidence>
<gene>
    <name evidence="6" type="ORF">A3A48_00445</name>
</gene>
<proteinExistence type="predicted"/>
<dbReference type="Pfam" id="PF00565">
    <property type="entry name" value="SNase"/>
    <property type="match status" value="1"/>
</dbReference>
<keyword evidence="1" id="KW-0540">Nuclease</keyword>
<reference evidence="6 7" key="1">
    <citation type="journal article" date="2016" name="Nat. Commun.">
        <title>Thousands of microbial genomes shed light on interconnected biogeochemical processes in an aquifer system.</title>
        <authorList>
            <person name="Anantharaman K."/>
            <person name="Brown C.T."/>
            <person name="Hug L.A."/>
            <person name="Sharon I."/>
            <person name="Castelle C.J."/>
            <person name="Probst A.J."/>
            <person name="Thomas B.C."/>
            <person name="Singh A."/>
            <person name="Wilkins M.J."/>
            <person name="Karaoz U."/>
            <person name="Brodie E.L."/>
            <person name="Williams K.H."/>
            <person name="Hubbard S.S."/>
            <person name="Banfield J.F."/>
        </authorList>
    </citation>
    <scope>NUCLEOTIDE SEQUENCE [LARGE SCALE GENOMIC DNA]</scope>
</reference>
<comment type="caution">
    <text evidence="6">The sequence shown here is derived from an EMBL/GenBank/DDBJ whole genome shotgun (WGS) entry which is preliminary data.</text>
</comment>
<dbReference type="InterPro" id="IPR035437">
    <property type="entry name" value="SNase_OB-fold_sf"/>
</dbReference>
<name>A0A1F5GVS1_9BACT</name>
<dbReference type="PANTHER" id="PTHR12302">
    <property type="entry name" value="EBNA2 BINDING PROTEIN P100"/>
    <property type="match status" value="1"/>
</dbReference>
<dbReference type="SUPFAM" id="SSF50199">
    <property type="entry name" value="Staphylococcal nuclease"/>
    <property type="match status" value="1"/>
</dbReference>
<dbReference type="GO" id="GO:0016787">
    <property type="term" value="F:hydrolase activity"/>
    <property type="evidence" value="ECO:0007669"/>
    <property type="project" value="UniProtKB-KW"/>
</dbReference>
<dbReference type="SMART" id="SM00318">
    <property type="entry name" value="SNc"/>
    <property type="match status" value="1"/>
</dbReference>
<evidence type="ECO:0000256" key="1">
    <source>
        <dbReference type="ARBA" id="ARBA00022722"/>
    </source>
</evidence>
<evidence type="ECO:0000259" key="5">
    <source>
        <dbReference type="PROSITE" id="PS50830"/>
    </source>
</evidence>